<proteinExistence type="predicted"/>
<evidence type="ECO:0000256" key="1">
    <source>
        <dbReference type="SAM" id="Phobius"/>
    </source>
</evidence>
<sequence>MTANDEYLDNDLENPNMFDNYRVIKCTFWRKLCEIIWLICAIIVVALFIKLVYEIFKN</sequence>
<keyword evidence="1" id="KW-0472">Membrane</keyword>
<accession>M1PHX9</accession>
<evidence type="ECO:0000313" key="2">
    <source>
        <dbReference type="EMBL" id="AGF85703.1"/>
    </source>
</evidence>
<protein>
    <submittedName>
        <fullName evidence="2">Uncharacterized protein</fullName>
    </submittedName>
</protein>
<name>M1PHX9_9VIRU</name>
<organism evidence="2 3">
    <name type="scientific">Moumouvirus goulette</name>
    <dbReference type="NCBI Taxonomy" id="1247379"/>
    <lineage>
        <taxon>Viruses</taxon>
        <taxon>Varidnaviria</taxon>
        <taxon>Bamfordvirae</taxon>
        <taxon>Nucleocytoviricota</taxon>
        <taxon>Megaviricetes</taxon>
        <taxon>Imitervirales</taxon>
        <taxon>Mimiviridae</taxon>
        <taxon>Megamimivirinae</taxon>
        <taxon>Moumouvirus</taxon>
        <taxon>Moumouvirus goulettemassiliense</taxon>
    </lineage>
</organism>
<feature type="transmembrane region" description="Helical" evidence="1">
    <location>
        <begin position="35"/>
        <end position="53"/>
    </location>
</feature>
<dbReference type="EMBL" id="KC008572">
    <property type="protein sequence ID" value="AGF85703.1"/>
    <property type="molecule type" value="Genomic_DNA"/>
</dbReference>
<evidence type="ECO:0000313" key="3">
    <source>
        <dbReference type="Proteomes" id="UP000241071"/>
    </source>
</evidence>
<reference evidence="2 3" key="1">
    <citation type="submission" date="2012-10" db="EMBL/GenBank/DDBJ databases">
        <title>Complete genome sequence of Moumouvirus goulette.</title>
        <authorList>
            <person name="Fournous G."/>
            <person name="Bougalmi M."/>
            <person name="Colson P."/>
        </authorList>
    </citation>
    <scope>NUCLEOTIDE SEQUENCE [LARGE SCALE GENOMIC DNA]</scope>
</reference>
<keyword evidence="1" id="KW-1133">Transmembrane helix</keyword>
<keyword evidence="1" id="KW-0812">Transmembrane</keyword>
<keyword evidence="3" id="KW-1185">Reference proteome</keyword>
<gene>
    <name evidence="2" type="ORF">glt_00900</name>
</gene>
<dbReference type="Proteomes" id="UP000241071">
    <property type="component" value="Segment"/>
</dbReference>